<dbReference type="SUPFAM" id="SSF54665">
    <property type="entry name" value="CO dehydrogenase molybdoprotein N-domain-like"/>
    <property type="match status" value="1"/>
</dbReference>
<dbReference type="EMBL" id="BAAASD010000002">
    <property type="protein sequence ID" value="GAA2327372.1"/>
    <property type="molecule type" value="Genomic_DNA"/>
</dbReference>
<evidence type="ECO:0000259" key="3">
    <source>
        <dbReference type="SMART" id="SM01008"/>
    </source>
</evidence>
<dbReference type="InterPro" id="IPR016208">
    <property type="entry name" value="Ald_Oxase/xanthine_DH-like"/>
</dbReference>
<dbReference type="InterPro" id="IPR008274">
    <property type="entry name" value="AldOxase/xan_DH_MoCoBD1"/>
</dbReference>
<dbReference type="Pfam" id="PF02738">
    <property type="entry name" value="MoCoBD_1"/>
    <property type="match status" value="1"/>
</dbReference>
<dbReference type="Gene3D" id="3.90.1170.50">
    <property type="entry name" value="Aldehyde oxidase/xanthine dehydrogenase, a/b hammerhead"/>
    <property type="match status" value="1"/>
</dbReference>
<keyword evidence="2" id="KW-0560">Oxidoreductase</keyword>
<feature type="domain" description="Aldehyde oxidase/xanthine dehydrogenase a/b hammerhead" evidence="3">
    <location>
        <begin position="24"/>
        <end position="138"/>
    </location>
</feature>
<sequence>MKSVTENQLVGRSVARREDPRLLTGHGRFVDDIELPGMLHAQFVRSTVAHGLITAVDLTAVRRVPGVVAAFTAADLGLGDITARLDRPPAEFVPTAMPVLARDRVRYVGEPIAVVVARDPYAAEDGLEAARVTYESLPPVTCEEQALAPGAALVHEEAAHNTLVDVSLFATEGIDGIFENAPCVVRVEARTGRQNALPLETRGAVAQWDAREEQLVVHTCTQIPHQVRTVASRCLGLDERAVRVIVPDMGGGFGLKCVVGREEIAAAAAALRLRRPVKWIEDRKDALSASFLAREQHYTARAAFDADGRILGLDADVVCDMGAYSCYPFTAGIEPLMAAGEMPGVYKVPAYRVRGRAITTNKAPTAPYRGVSRPQYVMVVERLMERAARELNMDPLEIRRRNLITDFPYTGVNNITYDPGSYLESLDLCEQALKEAGWYVRQAAARAEGRHIGIGYSCFSERTGYGSAAFAARKMQVVPGFDLSEVRMDTGGAVTVTTGTMSHGQSHETTMAQIVADALGVDIAKVKLHQGDTDRITYGWGTFASRSITVGGSAVRRAAVKLGDKLRAIAAAEWGVPPEETELAHGRVRRRDEPGTELTYEHLADIAYLKSHLLPEDIEPGLTATAAFDVTTDGTFSNATHGVVVELHEGTGQVEILAYVCVEDCGVAIHPQVVEGQCRGGIAQGIAGALFEQITYDAQGEPSATSFMDYKVPTAHEIPDVTIHHLETPCAFTETGAKGAGEGGTIGAPAAVLNAVNDALRATGVELDTTPITPETVHRALTSPALEQTR</sequence>
<name>A0ABN3FDH4_9ACTN</name>
<dbReference type="InterPro" id="IPR037165">
    <property type="entry name" value="AldOxase/xan_DH_Mopterin-bd_sf"/>
</dbReference>
<reference evidence="4 5" key="1">
    <citation type="journal article" date="2019" name="Int. J. Syst. Evol. Microbiol.">
        <title>The Global Catalogue of Microorganisms (GCM) 10K type strain sequencing project: providing services to taxonomists for standard genome sequencing and annotation.</title>
        <authorList>
            <consortium name="The Broad Institute Genomics Platform"/>
            <consortium name="The Broad Institute Genome Sequencing Center for Infectious Disease"/>
            <person name="Wu L."/>
            <person name="Ma J."/>
        </authorList>
    </citation>
    <scope>NUCLEOTIDE SEQUENCE [LARGE SCALE GENOMIC DNA]</scope>
    <source>
        <strain evidence="4 5">JCM 4316</strain>
    </source>
</reference>
<evidence type="ECO:0000313" key="4">
    <source>
        <dbReference type="EMBL" id="GAA2327372.1"/>
    </source>
</evidence>
<dbReference type="InterPro" id="IPR046867">
    <property type="entry name" value="AldOxase/xan_DH_MoCoBD2"/>
</dbReference>
<dbReference type="PANTHER" id="PTHR11908">
    <property type="entry name" value="XANTHINE DEHYDROGENASE"/>
    <property type="match status" value="1"/>
</dbReference>
<evidence type="ECO:0000313" key="5">
    <source>
        <dbReference type="Proteomes" id="UP001500253"/>
    </source>
</evidence>
<dbReference type="RefSeq" id="WP_346172951.1">
    <property type="nucleotide sequence ID" value="NZ_BAAASD010000002.1"/>
</dbReference>
<dbReference type="PANTHER" id="PTHR11908:SF132">
    <property type="entry name" value="ALDEHYDE OXIDASE 1-RELATED"/>
    <property type="match status" value="1"/>
</dbReference>
<dbReference type="Proteomes" id="UP001500253">
    <property type="component" value="Unassembled WGS sequence"/>
</dbReference>
<dbReference type="Pfam" id="PF20256">
    <property type="entry name" value="MoCoBD_2"/>
    <property type="match status" value="1"/>
</dbReference>
<protein>
    <submittedName>
        <fullName evidence="4">Xanthine dehydrogenase family protein molybdopterin-binding subunit</fullName>
    </submittedName>
</protein>
<keyword evidence="1" id="KW-0500">Molybdenum</keyword>
<dbReference type="InterPro" id="IPR036856">
    <property type="entry name" value="Ald_Oxase/Xan_DH_a/b_sf"/>
</dbReference>
<organism evidence="4 5">
    <name type="scientific">Streptomyces cuspidosporus</name>
    <dbReference type="NCBI Taxonomy" id="66882"/>
    <lineage>
        <taxon>Bacteria</taxon>
        <taxon>Bacillati</taxon>
        <taxon>Actinomycetota</taxon>
        <taxon>Actinomycetes</taxon>
        <taxon>Kitasatosporales</taxon>
        <taxon>Streptomycetaceae</taxon>
        <taxon>Streptomyces</taxon>
    </lineage>
</organism>
<proteinExistence type="predicted"/>
<dbReference type="Gene3D" id="3.30.365.10">
    <property type="entry name" value="Aldehyde oxidase/xanthine dehydrogenase, molybdopterin binding domain"/>
    <property type="match status" value="4"/>
</dbReference>
<comment type="caution">
    <text evidence="4">The sequence shown here is derived from an EMBL/GenBank/DDBJ whole genome shotgun (WGS) entry which is preliminary data.</text>
</comment>
<evidence type="ECO:0000256" key="1">
    <source>
        <dbReference type="ARBA" id="ARBA00022505"/>
    </source>
</evidence>
<dbReference type="SUPFAM" id="SSF56003">
    <property type="entry name" value="Molybdenum cofactor-binding domain"/>
    <property type="match status" value="1"/>
</dbReference>
<evidence type="ECO:0000256" key="2">
    <source>
        <dbReference type="ARBA" id="ARBA00023002"/>
    </source>
</evidence>
<dbReference type="Pfam" id="PF01315">
    <property type="entry name" value="Ald_Xan_dh_C"/>
    <property type="match status" value="1"/>
</dbReference>
<dbReference type="InterPro" id="IPR000674">
    <property type="entry name" value="Ald_Oxase/Xan_DH_a/b"/>
</dbReference>
<dbReference type="SMART" id="SM01008">
    <property type="entry name" value="Ald_Xan_dh_C"/>
    <property type="match status" value="1"/>
</dbReference>
<keyword evidence="5" id="KW-1185">Reference proteome</keyword>
<gene>
    <name evidence="4" type="ORF">GCM10010246_06510</name>
</gene>
<accession>A0ABN3FDH4</accession>